<feature type="region of interest" description="Disordered" evidence="1">
    <location>
        <begin position="79"/>
        <end position="109"/>
    </location>
</feature>
<accession>A0AA39MH82</accession>
<reference evidence="2" key="1">
    <citation type="submission" date="2023-06" db="EMBL/GenBank/DDBJ databases">
        <authorList>
            <consortium name="Lawrence Berkeley National Laboratory"/>
            <person name="Ahrendt S."/>
            <person name="Sahu N."/>
            <person name="Indic B."/>
            <person name="Wong-Bajracharya J."/>
            <person name="Merenyi Z."/>
            <person name="Ke H.-M."/>
            <person name="Monk M."/>
            <person name="Kocsube S."/>
            <person name="Drula E."/>
            <person name="Lipzen A."/>
            <person name="Balint B."/>
            <person name="Henrissat B."/>
            <person name="Andreopoulos B."/>
            <person name="Martin F.M."/>
            <person name="Harder C.B."/>
            <person name="Rigling D."/>
            <person name="Ford K.L."/>
            <person name="Foster G.D."/>
            <person name="Pangilinan J."/>
            <person name="Papanicolaou A."/>
            <person name="Barry K."/>
            <person name="LaButti K."/>
            <person name="Viragh M."/>
            <person name="Koriabine M."/>
            <person name="Yan M."/>
            <person name="Riley R."/>
            <person name="Champramary S."/>
            <person name="Plett K.L."/>
            <person name="Tsai I.J."/>
            <person name="Slot J."/>
            <person name="Sipos G."/>
            <person name="Plett J."/>
            <person name="Nagy L.G."/>
            <person name="Grigoriev I.V."/>
        </authorList>
    </citation>
    <scope>NUCLEOTIDE SEQUENCE</scope>
    <source>
        <strain evidence="2">CCBAS 213</strain>
    </source>
</reference>
<sequence length="699" mass="78573">MSEPPTATRTRGSKVAIPPELRKRTLEQIREEKAVKEKALWEQRGRKEAEKKANHKKQAASQVRIAAFEDAQAVQAKDHYSLRPDLHMKDLPKPPLRQSSRYTPKMDPPAILSALEDIANGDLPADACAEVESSSADLPGSRPTSPSPFDIGDADIGDDEVARYDPSDLPPATLPPDTDSEGVMDVDNATDGDSSEGPLGATNVHNDDDDDDSSEWQPSSDVDMPAEKANKLTEAEREEWEAFRQWKHAQAKEQRKVIAKHERDLKAEKAKRAKQSIRASINASRQIVPAPVGKTAKSQKKSANKRKESETIEERQDPQKRSKASTEIGGLSKSWRSTSTRYHEEITEDNDTAFNYGGALEKEEGKEALAAARQAKGEKKSDIKREREVILQAADVKAIDTKEHEKKPVKPRTNWTNKDLPLASSDLHAWQHRFIPRIIDWGATLGDPFGSNNHPDFKPTVAKEWCLHFGKLPQTVELDGKTIKREEHPAIYHVAMSGMRTYRSEVGKYAITSIDNIWTQDDMKDYSTVELRRDWVADQLAGMRFLYEFPDAEQANGRNYGDPAGALALVCAAVRRVLTIWQGGFNSLSASTSTTTSKRSTKNSSDSFKDDPWGREAKTVYFPRTKELNQEKWDDIFYRCEQILKKRGIATKEQVSEAPVEIRIEKSSLERLGDTKEQKAKVVRMKEVFQATLKYPVLF</sequence>
<dbReference type="AlphaFoldDB" id="A0AA39MH82"/>
<dbReference type="GeneID" id="85362902"/>
<feature type="compositionally biased region" description="Basic and acidic residues" evidence="1">
    <location>
        <begin position="305"/>
        <end position="320"/>
    </location>
</feature>
<proteinExistence type="predicted"/>
<feature type="compositionally biased region" description="Polar residues" evidence="1">
    <location>
        <begin position="1"/>
        <end position="10"/>
    </location>
</feature>
<feature type="compositionally biased region" description="Low complexity" evidence="1">
    <location>
        <begin position="589"/>
        <end position="606"/>
    </location>
</feature>
<dbReference type="Proteomes" id="UP001175211">
    <property type="component" value="Unassembled WGS sequence"/>
</dbReference>
<feature type="region of interest" description="Disordered" evidence="1">
    <location>
        <begin position="589"/>
        <end position="610"/>
    </location>
</feature>
<gene>
    <name evidence="2" type="ORF">EV420DRAFT_1691769</name>
</gene>
<protein>
    <submittedName>
        <fullName evidence="2">Uncharacterized protein</fullName>
    </submittedName>
</protein>
<dbReference type="EMBL" id="JAUEPS010000233">
    <property type="protein sequence ID" value="KAK0433385.1"/>
    <property type="molecule type" value="Genomic_DNA"/>
</dbReference>
<feature type="region of interest" description="Disordered" evidence="1">
    <location>
        <begin position="1"/>
        <end position="22"/>
    </location>
</feature>
<comment type="caution">
    <text evidence="2">The sequence shown here is derived from an EMBL/GenBank/DDBJ whole genome shotgun (WGS) entry which is preliminary data.</text>
</comment>
<feature type="compositionally biased region" description="Basic and acidic residues" evidence="1">
    <location>
        <begin position="225"/>
        <end position="270"/>
    </location>
</feature>
<feature type="compositionally biased region" description="Basic and acidic residues" evidence="1">
    <location>
        <begin position="79"/>
        <end position="92"/>
    </location>
</feature>
<name>A0AA39MH82_ARMTA</name>
<evidence type="ECO:0000313" key="2">
    <source>
        <dbReference type="EMBL" id="KAK0433385.1"/>
    </source>
</evidence>
<feature type="compositionally biased region" description="Acidic residues" evidence="1">
    <location>
        <begin position="178"/>
        <end position="194"/>
    </location>
</feature>
<organism evidence="2 3">
    <name type="scientific">Armillaria tabescens</name>
    <name type="common">Ringless honey mushroom</name>
    <name type="synonym">Agaricus tabescens</name>
    <dbReference type="NCBI Taxonomy" id="1929756"/>
    <lineage>
        <taxon>Eukaryota</taxon>
        <taxon>Fungi</taxon>
        <taxon>Dikarya</taxon>
        <taxon>Basidiomycota</taxon>
        <taxon>Agaricomycotina</taxon>
        <taxon>Agaricomycetes</taxon>
        <taxon>Agaricomycetidae</taxon>
        <taxon>Agaricales</taxon>
        <taxon>Marasmiineae</taxon>
        <taxon>Physalacriaceae</taxon>
        <taxon>Desarmillaria</taxon>
    </lineage>
</organism>
<evidence type="ECO:0000313" key="3">
    <source>
        <dbReference type="Proteomes" id="UP001175211"/>
    </source>
</evidence>
<keyword evidence="3" id="KW-1185">Reference proteome</keyword>
<feature type="region of interest" description="Disordered" evidence="1">
    <location>
        <begin position="123"/>
        <end position="341"/>
    </location>
</feature>
<dbReference type="RefSeq" id="XP_060321516.1">
    <property type="nucleotide sequence ID" value="XM_060479354.1"/>
</dbReference>
<evidence type="ECO:0000256" key="1">
    <source>
        <dbReference type="SAM" id="MobiDB-lite"/>
    </source>
</evidence>